<accession>A0A1C7M7W9</accession>
<proteinExistence type="predicted"/>
<dbReference type="EMBL" id="LUGG01000007">
    <property type="protein sequence ID" value="OBZ73005.1"/>
    <property type="molecule type" value="Genomic_DNA"/>
</dbReference>
<dbReference type="InterPro" id="IPR036047">
    <property type="entry name" value="F-box-like_dom_sf"/>
</dbReference>
<evidence type="ECO:0000313" key="2">
    <source>
        <dbReference type="Proteomes" id="UP000092993"/>
    </source>
</evidence>
<keyword evidence="2" id="KW-1185">Reference proteome</keyword>
<gene>
    <name evidence="1" type="ORF">A0H81_07146</name>
</gene>
<dbReference type="SUPFAM" id="SSF81383">
    <property type="entry name" value="F-box domain"/>
    <property type="match status" value="1"/>
</dbReference>
<evidence type="ECO:0008006" key="3">
    <source>
        <dbReference type="Google" id="ProtNLM"/>
    </source>
</evidence>
<dbReference type="SUPFAM" id="SSF52047">
    <property type="entry name" value="RNI-like"/>
    <property type="match status" value="1"/>
</dbReference>
<dbReference type="OrthoDB" id="2721419at2759"/>
<dbReference type="Gene3D" id="3.80.10.10">
    <property type="entry name" value="Ribonuclease Inhibitor"/>
    <property type="match status" value="1"/>
</dbReference>
<comment type="caution">
    <text evidence="1">The sequence shown here is derived from an EMBL/GenBank/DDBJ whole genome shotgun (WGS) entry which is preliminary data.</text>
</comment>
<reference evidence="1 2" key="1">
    <citation type="submission" date="2016-03" db="EMBL/GenBank/DDBJ databases">
        <title>Whole genome sequencing of Grifola frondosa 9006-11.</title>
        <authorList>
            <person name="Min B."/>
            <person name="Park H."/>
            <person name="Kim J.-G."/>
            <person name="Cho H."/>
            <person name="Oh Y.-L."/>
            <person name="Kong W.-S."/>
            <person name="Choi I.-G."/>
        </authorList>
    </citation>
    <scope>NUCLEOTIDE SEQUENCE [LARGE SCALE GENOMIC DNA]</scope>
    <source>
        <strain evidence="1 2">9006-11</strain>
    </source>
</reference>
<organism evidence="1 2">
    <name type="scientific">Grifola frondosa</name>
    <name type="common">Maitake</name>
    <name type="synonym">Polyporus frondosus</name>
    <dbReference type="NCBI Taxonomy" id="5627"/>
    <lineage>
        <taxon>Eukaryota</taxon>
        <taxon>Fungi</taxon>
        <taxon>Dikarya</taxon>
        <taxon>Basidiomycota</taxon>
        <taxon>Agaricomycotina</taxon>
        <taxon>Agaricomycetes</taxon>
        <taxon>Polyporales</taxon>
        <taxon>Grifolaceae</taxon>
        <taxon>Grifola</taxon>
    </lineage>
</organism>
<dbReference type="AlphaFoldDB" id="A0A1C7M7W9"/>
<dbReference type="Proteomes" id="UP000092993">
    <property type="component" value="Unassembled WGS sequence"/>
</dbReference>
<dbReference type="InterPro" id="IPR032675">
    <property type="entry name" value="LRR_dom_sf"/>
</dbReference>
<evidence type="ECO:0000313" key="1">
    <source>
        <dbReference type="EMBL" id="OBZ73005.1"/>
    </source>
</evidence>
<protein>
    <recommendedName>
        <fullName evidence="3">F-box domain-containing protein</fullName>
    </recommendedName>
</protein>
<sequence length="482" mass="54842">MDFMRQFFGFQSQQNRNQSVHNQLAPKKSFDRLGDLPLEIIIVISFALPLPALLALALTCRAYYHLCLPVLNHTVILTQQNVRLFRAKISSKDASLRMIQRVQIGRLDRPGLGGPWDFLEIRDILAALPNVHALELCGVGYLRGWESVSQILEAIAHLRELKTRVLHTESSSDATIDCKSSSMRSLDLTFVRPQKLLNVRLRGIPPSLSHGLPNLGSLHLEYFSHPNQEDPPISPFFTTSHFPLLRTFSFSTSKTVFLLSHELQALMTFLTRHSGTLVELSLPQWYISCSTYSGMQAAFASIPLQLRYLRTGCYLAAEFAPVAEWTVDHLYLLWVNNDDGRRRIDLLTQPSVDGVANPFPGGFGGTKTLTLRMACYRDTVLRLDHLPNVFPALEMLYMDISYGLNDGMIIFFRYRDALAQCEQLKRVIIRGFGLGGEIRRVQTYEILRDSAGGIQSWIEEDERERYAVKGYRDDYWSNFSGY</sequence>
<name>A0A1C7M7W9_GRIFR</name>